<dbReference type="InterPro" id="IPR036249">
    <property type="entry name" value="Thioredoxin-like_sf"/>
</dbReference>
<dbReference type="GO" id="GO:0034599">
    <property type="term" value="P:cellular response to oxidative stress"/>
    <property type="evidence" value="ECO:0007669"/>
    <property type="project" value="TreeGrafter"/>
</dbReference>
<name>A0A7S2A7Z5_TRICV</name>
<evidence type="ECO:0008006" key="3">
    <source>
        <dbReference type="Google" id="ProtNLM"/>
    </source>
</evidence>
<gene>
    <name evidence="2" type="ORF">OSIN01602_LOCUS20321</name>
</gene>
<dbReference type="InterPro" id="IPR011767">
    <property type="entry name" value="GLR_AS"/>
</dbReference>
<feature type="chain" id="PRO_5030742481" description="Glutaredoxin domain-containing protein" evidence="1">
    <location>
        <begin position="27"/>
        <end position="233"/>
    </location>
</feature>
<dbReference type="SUPFAM" id="SSF52833">
    <property type="entry name" value="Thioredoxin-like"/>
    <property type="match status" value="1"/>
</dbReference>
<reference evidence="2" key="1">
    <citation type="submission" date="2021-01" db="EMBL/GenBank/DDBJ databases">
        <authorList>
            <person name="Corre E."/>
            <person name="Pelletier E."/>
            <person name="Niang G."/>
            <person name="Scheremetjew M."/>
            <person name="Finn R."/>
            <person name="Kale V."/>
            <person name="Holt S."/>
            <person name="Cochrane G."/>
            <person name="Meng A."/>
            <person name="Brown T."/>
            <person name="Cohen L."/>
        </authorList>
    </citation>
    <scope>NUCLEOTIDE SEQUENCE</scope>
    <source>
        <strain evidence="2">Grunow 1884</strain>
    </source>
</reference>
<keyword evidence="1" id="KW-0732">Signal</keyword>
<sequence length="233" mass="25704">MTVAPKHTVRLLSFLSFLSLLEVAVAWSAEKLLLDWFKNSNFVAKLHTQHVESDSVQHMFKGTPLVSAAEDAKIDFATGPFGQAVAEFMASEQALLGDWKVEKIVEAAGPEFDQNEAREFLFQNLDANSITLFSFIDCPWCLLAKRLLAEEPYCLDNGDGILKVVELEDLGRKGKELRAAIALETGRTSMPAVFYGFKGIGGFTDGMPGLKAIHESGNLFKMINSLRQNNSTL</sequence>
<dbReference type="PANTHER" id="PTHR45694">
    <property type="entry name" value="GLUTAREDOXIN 2"/>
    <property type="match status" value="1"/>
</dbReference>
<dbReference type="PROSITE" id="PS51354">
    <property type="entry name" value="GLUTAREDOXIN_2"/>
    <property type="match status" value="1"/>
</dbReference>
<evidence type="ECO:0000313" key="2">
    <source>
        <dbReference type="EMBL" id="CAD9360019.1"/>
    </source>
</evidence>
<dbReference type="PROSITE" id="PS00195">
    <property type="entry name" value="GLUTAREDOXIN_1"/>
    <property type="match status" value="1"/>
</dbReference>
<proteinExistence type="predicted"/>
<dbReference type="Gene3D" id="3.40.30.10">
    <property type="entry name" value="Glutaredoxin"/>
    <property type="match status" value="1"/>
</dbReference>
<accession>A0A7S2A7Z5</accession>
<organism evidence="2">
    <name type="scientific">Trieres chinensis</name>
    <name type="common">Marine centric diatom</name>
    <name type="synonym">Odontella sinensis</name>
    <dbReference type="NCBI Taxonomy" id="1514140"/>
    <lineage>
        <taxon>Eukaryota</taxon>
        <taxon>Sar</taxon>
        <taxon>Stramenopiles</taxon>
        <taxon>Ochrophyta</taxon>
        <taxon>Bacillariophyta</taxon>
        <taxon>Mediophyceae</taxon>
        <taxon>Biddulphiophycidae</taxon>
        <taxon>Eupodiscales</taxon>
        <taxon>Parodontellaceae</taxon>
        <taxon>Trieres</taxon>
    </lineage>
</organism>
<dbReference type="EMBL" id="HBGO01035179">
    <property type="protein sequence ID" value="CAD9360019.1"/>
    <property type="molecule type" value="Transcribed_RNA"/>
</dbReference>
<protein>
    <recommendedName>
        <fullName evidence="3">Glutaredoxin domain-containing protein</fullName>
    </recommendedName>
</protein>
<feature type="signal peptide" evidence="1">
    <location>
        <begin position="1"/>
        <end position="26"/>
    </location>
</feature>
<dbReference type="GO" id="GO:0005737">
    <property type="term" value="C:cytoplasm"/>
    <property type="evidence" value="ECO:0007669"/>
    <property type="project" value="TreeGrafter"/>
</dbReference>
<dbReference type="PANTHER" id="PTHR45694:SF5">
    <property type="entry name" value="GLUTAREDOXIN 2"/>
    <property type="match status" value="1"/>
</dbReference>
<dbReference type="AlphaFoldDB" id="A0A7S2A7Z5"/>
<evidence type="ECO:0000256" key="1">
    <source>
        <dbReference type="SAM" id="SignalP"/>
    </source>
</evidence>
<dbReference type="GO" id="GO:0015038">
    <property type="term" value="F:glutathione disulfide oxidoreductase activity"/>
    <property type="evidence" value="ECO:0007669"/>
    <property type="project" value="TreeGrafter"/>
</dbReference>